<comment type="caution">
    <text evidence="1">The sequence shown here is derived from an EMBL/GenBank/DDBJ whole genome shotgun (WGS) entry which is preliminary data.</text>
</comment>
<dbReference type="AlphaFoldDB" id="A0A371GKT2"/>
<accession>A0A371GKT2</accession>
<feature type="non-terminal residue" evidence="1">
    <location>
        <position position="1"/>
    </location>
</feature>
<proteinExistence type="predicted"/>
<organism evidence="1 2">
    <name type="scientific">Mucuna pruriens</name>
    <name type="common">Velvet bean</name>
    <name type="synonym">Dolichos pruriens</name>
    <dbReference type="NCBI Taxonomy" id="157652"/>
    <lineage>
        <taxon>Eukaryota</taxon>
        <taxon>Viridiplantae</taxon>
        <taxon>Streptophyta</taxon>
        <taxon>Embryophyta</taxon>
        <taxon>Tracheophyta</taxon>
        <taxon>Spermatophyta</taxon>
        <taxon>Magnoliopsida</taxon>
        <taxon>eudicotyledons</taxon>
        <taxon>Gunneridae</taxon>
        <taxon>Pentapetalae</taxon>
        <taxon>rosids</taxon>
        <taxon>fabids</taxon>
        <taxon>Fabales</taxon>
        <taxon>Fabaceae</taxon>
        <taxon>Papilionoideae</taxon>
        <taxon>50 kb inversion clade</taxon>
        <taxon>NPAAA clade</taxon>
        <taxon>indigoferoid/millettioid clade</taxon>
        <taxon>Phaseoleae</taxon>
        <taxon>Mucuna</taxon>
    </lineage>
</organism>
<keyword evidence="2" id="KW-1185">Reference proteome</keyword>
<reference evidence="1" key="1">
    <citation type="submission" date="2018-05" db="EMBL/GenBank/DDBJ databases">
        <title>Draft genome of Mucuna pruriens seed.</title>
        <authorList>
            <person name="Nnadi N.E."/>
            <person name="Vos R."/>
            <person name="Hasami M.H."/>
            <person name="Devisetty U.K."/>
            <person name="Aguiy J.C."/>
        </authorList>
    </citation>
    <scope>NUCLEOTIDE SEQUENCE [LARGE SCALE GENOMIC DNA]</scope>
    <source>
        <strain evidence="1">JCA_2017</strain>
    </source>
</reference>
<dbReference type="Proteomes" id="UP000257109">
    <property type="component" value="Unassembled WGS sequence"/>
</dbReference>
<evidence type="ECO:0000313" key="1">
    <source>
        <dbReference type="EMBL" id="RDX91140.1"/>
    </source>
</evidence>
<name>A0A371GKT2_MUCPR</name>
<dbReference type="EMBL" id="QJKJ01005193">
    <property type="protein sequence ID" value="RDX91140.1"/>
    <property type="molecule type" value="Genomic_DNA"/>
</dbReference>
<gene>
    <name evidence="1" type="ORF">CR513_26920</name>
</gene>
<protein>
    <recommendedName>
        <fullName evidence="3">Reverse transcriptase domain-containing protein</fullName>
    </recommendedName>
</protein>
<evidence type="ECO:0008006" key="3">
    <source>
        <dbReference type="Google" id="ProtNLM"/>
    </source>
</evidence>
<evidence type="ECO:0000313" key="2">
    <source>
        <dbReference type="Proteomes" id="UP000257109"/>
    </source>
</evidence>
<sequence>MSSNMLVFKSRLKLITGKLRPRWDGPFVITNVFPYGVVELKDENTNSTFQVNGHQIKLFQKVQHQYRVCANFSSISAGSGPTSMKQQEAMHNPGGKLITNQSRKTMINLNLRGQRSFGIILGMGLIQVWGRHPRIQQE</sequence>